<evidence type="ECO:0000313" key="3">
    <source>
        <dbReference type="Proteomes" id="UP000277204"/>
    </source>
</evidence>
<proteinExistence type="predicted"/>
<evidence type="ECO:0000256" key="1">
    <source>
        <dbReference type="SAM" id="MobiDB-lite"/>
    </source>
</evidence>
<keyword evidence="3" id="KW-1185">Reference proteome</keyword>
<organism evidence="2 3">
    <name type="scientific">Schistosoma margrebowiei</name>
    <dbReference type="NCBI Taxonomy" id="48269"/>
    <lineage>
        <taxon>Eukaryota</taxon>
        <taxon>Metazoa</taxon>
        <taxon>Spiralia</taxon>
        <taxon>Lophotrochozoa</taxon>
        <taxon>Platyhelminthes</taxon>
        <taxon>Trematoda</taxon>
        <taxon>Digenea</taxon>
        <taxon>Strigeidida</taxon>
        <taxon>Schistosomatoidea</taxon>
        <taxon>Schistosomatidae</taxon>
        <taxon>Schistosoma</taxon>
    </lineage>
</organism>
<feature type="region of interest" description="Disordered" evidence="1">
    <location>
        <begin position="90"/>
        <end position="168"/>
    </location>
</feature>
<feature type="compositionally biased region" description="Polar residues" evidence="1">
    <location>
        <begin position="142"/>
        <end position="162"/>
    </location>
</feature>
<dbReference type="AlphaFoldDB" id="A0A183LSL2"/>
<dbReference type="Proteomes" id="UP000277204">
    <property type="component" value="Unassembled WGS sequence"/>
</dbReference>
<sequence length="168" mass="19417">MGHILWKSPNFITRYALTWNPEGRRKRERPKNTLLREMEANMKRMNSNWKGLPRTGLDRECWWTAYTPPRELASLKDQLIVEANRPQQLINNPNKFPTTIRPEISLNTSSTNRRSIERKSGGQGDLSLKASLSSGDIRRLTDNGNTEIRNTAGSKYLTSSRPNRLPRR</sequence>
<name>A0A183LSL2_9TREM</name>
<protein>
    <submittedName>
        <fullName evidence="2">Uncharacterized protein</fullName>
    </submittedName>
</protein>
<accession>A0A183LSL2</accession>
<evidence type="ECO:0000313" key="2">
    <source>
        <dbReference type="EMBL" id="VDO73051.1"/>
    </source>
</evidence>
<gene>
    <name evidence="2" type="ORF">SMRZ_LOCUS6787</name>
</gene>
<reference evidence="2 3" key="1">
    <citation type="submission" date="2018-11" db="EMBL/GenBank/DDBJ databases">
        <authorList>
            <consortium name="Pathogen Informatics"/>
        </authorList>
    </citation>
    <scope>NUCLEOTIDE SEQUENCE [LARGE SCALE GENOMIC DNA]</scope>
    <source>
        <strain evidence="2 3">Zambia</strain>
    </source>
</reference>
<dbReference type="EMBL" id="UZAI01002599">
    <property type="protein sequence ID" value="VDO73051.1"/>
    <property type="molecule type" value="Genomic_DNA"/>
</dbReference>